<evidence type="ECO:0000313" key="11">
    <source>
        <dbReference type="Ensembl" id="ENSCCEP00000004699.1"/>
    </source>
</evidence>
<dbReference type="PANTHER" id="PTHR11902">
    <property type="entry name" value="ENOLASE"/>
    <property type="match status" value="1"/>
</dbReference>
<keyword evidence="8" id="KW-0456">Lyase</keyword>
<evidence type="ECO:0000256" key="1">
    <source>
        <dbReference type="ARBA" id="ARBA00004496"/>
    </source>
</evidence>
<evidence type="ECO:0000256" key="8">
    <source>
        <dbReference type="ARBA" id="ARBA00023239"/>
    </source>
</evidence>
<evidence type="ECO:0000259" key="10">
    <source>
        <dbReference type="SMART" id="SM01192"/>
    </source>
</evidence>
<dbReference type="GO" id="GO:0006096">
    <property type="term" value="P:glycolytic process"/>
    <property type="evidence" value="ECO:0007669"/>
    <property type="project" value="UniProtKB-UniPathway"/>
</dbReference>
<keyword evidence="6" id="KW-0479">Metal-binding</keyword>
<comment type="pathway">
    <text evidence="2">Carbohydrate degradation; glycolysis; pyruvate from D-glyceraldehyde 3-phosphate: step 4/5.</text>
</comment>
<accession>A0A8C0U7E2</accession>
<name>A0A8C0U7E2_CYACU</name>
<keyword evidence="7" id="KW-0324">Glycolysis</keyword>
<dbReference type="SMART" id="SM01192">
    <property type="entry name" value="Enolase_C"/>
    <property type="match status" value="1"/>
</dbReference>
<comment type="similarity">
    <text evidence="3">Belongs to the enolase family.</text>
</comment>
<reference evidence="11" key="2">
    <citation type="submission" date="2025-09" db="UniProtKB">
        <authorList>
            <consortium name="Ensembl"/>
        </authorList>
    </citation>
    <scope>IDENTIFICATION</scope>
</reference>
<proteinExistence type="inferred from homology"/>
<dbReference type="InterPro" id="IPR000941">
    <property type="entry name" value="Enolase"/>
</dbReference>
<evidence type="ECO:0000256" key="3">
    <source>
        <dbReference type="ARBA" id="ARBA00009604"/>
    </source>
</evidence>
<organism evidence="11 12">
    <name type="scientific">Cyanistes caeruleus</name>
    <name type="common">Eurasian blue tit</name>
    <name type="synonym">Parus caeruleus</name>
    <dbReference type="NCBI Taxonomy" id="156563"/>
    <lineage>
        <taxon>Eukaryota</taxon>
        <taxon>Metazoa</taxon>
        <taxon>Chordata</taxon>
        <taxon>Craniata</taxon>
        <taxon>Vertebrata</taxon>
        <taxon>Euteleostomi</taxon>
        <taxon>Archelosauria</taxon>
        <taxon>Archosauria</taxon>
        <taxon>Dinosauria</taxon>
        <taxon>Saurischia</taxon>
        <taxon>Theropoda</taxon>
        <taxon>Coelurosauria</taxon>
        <taxon>Aves</taxon>
        <taxon>Neognathae</taxon>
        <taxon>Neoaves</taxon>
        <taxon>Telluraves</taxon>
        <taxon>Australaves</taxon>
        <taxon>Passeriformes</taxon>
        <taxon>Paridae</taxon>
        <taxon>Cyanistes</taxon>
    </lineage>
</organism>
<reference evidence="11" key="1">
    <citation type="submission" date="2025-08" db="UniProtKB">
        <authorList>
            <consortium name="Ensembl"/>
        </authorList>
    </citation>
    <scope>IDENTIFICATION</scope>
</reference>
<dbReference type="GO" id="GO:0000015">
    <property type="term" value="C:phosphopyruvate hydratase complex"/>
    <property type="evidence" value="ECO:0007669"/>
    <property type="project" value="InterPro"/>
</dbReference>
<evidence type="ECO:0000256" key="9">
    <source>
        <dbReference type="ARBA" id="ARBA00031125"/>
    </source>
</evidence>
<evidence type="ECO:0000256" key="6">
    <source>
        <dbReference type="ARBA" id="ARBA00022723"/>
    </source>
</evidence>
<dbReference type="PANTHER" id="PTHR11902:SF5">
    <property type="entry name" value="BETA-ENOLASE"/>
    <property type="match status" value="1"/>
</dbReference>
<dbReference type="GO" id="GO:0004634">
    <property type="term" value="F:phosphopyruvate hydratase activity"/>
    <property type="evidence" value="ECO:0007669"/>
    <property type="project" value="UniProtKB-EC"/>
</dbReference>
<evidence type="ECO:0000256" key="7">
    <source>
        <dbReference type="ARBA" id="ARBA00023152"/>
    </source>
</evidence>
<dbReference type="Ensembl" id="ENSCCET00000007769.1">
    <property type="protein sequence ID" value="ENSCCEP00000004699.1"/>
    <property type="gene ID" value="ENSCCEG00000005169.1"/>
</dbReference>
<evidence type="ECO:0000256" key="4">
    <source>
        <dbReference type="ARBA" id="ARBA00012058"/>
    </source>
</evidence>
<evidence type="ECO:0000256" key="5">
    <source>
        <dbReference type="ARBA" id="ARBA00022490"/>
    </source>
</evidence>
<keyword evidence="12" id="KW-1185">Reference proteome</keyword>
<dbReference type="Gene3D" id="3.20.20.120">
    <property type="entry name" value="Enolase-like C-terminal domain"/>
    <property type="match status" value="1"/>
</dbReference>
<dbReference type="Proteomes" id="UP000694410">
    <property type="component" value="Unplaced"/>
</dbReference>
<protein>
    <recommendedName>
        <fullName evidence="4">phosphopyruvate hydratase</fullName>
        <ecNumber evidence="4">4.2.1.11</ecNumber>
    </recommendedName>
    <alternativeName>
        <fullName evidence="9">2-phospho-D-glycerate hydro-lyase</fullName>
    </alternativeName>
</protein>
<sequence>MGAQRATSEHLDMGVSPTAAGGVCLWRPGSGWDPHDFGLDSWVPYPTAMSIHKIAALELLKAAIEKAGYLDKVVIGMDIAAADTLITQGQLYESFIKDYAMVSTENPSDQNNVGGWKWFLTQADIQVVGSLFTKGANAPHHCGHEVQSPCVKTSCTTLVQAHVPMSPPMTPPVYPHRCKLAQSHGWGVMPSLSPIPQIKTGAPCCCSKHFAKYNQLMR</sequence>
<dbReference type="AlphaFoldDB" id="A0A8C0U7E2"/>
<dbReference type="InterPro" id="IPR036849">
    <property type="entry name" value="Enolase-like_C_sf"/>
</dbReference>
<evidence type="ECO:0000256" key="2">
    <source>
        <dbReference type="ARBA" id="ARBA00005031"/>
    </source>
</evidence>
<evidence type="ECO:0000313" key="12">
    <source>
        <dbReference type="Proteomes" id="UP000694410"/>
    </source>
</evidence>
<dbReference type="UniPathway" id="UPA00109">
    <property type="reaction ID" value="UER00187"/>
</dbReference>
<dbReference type="GO" id="GO:0000287">
    <property type="term" value="F:magnesium ion binding"/>
    <property type="evidence" value="ECO:0007669"/>
    <property type="project" value="InterPro"/>
</dbReference>
<dbReference type="SUPFAM" id="SSF51604">
    <property type="entry name" value="Enolase C-terminal domain-like"/>
    <property type="match status" value="1"/>
</dbReference>
<dbReference type="InterPro" id="IPR020810">
    <property type="entry name" value="Enolase_C"/>
</dbReference>
<keyword evidence="5" id="KW-0963">Cytoplasm</keyword>
<comment type="subcellular location">
    <subcellularLocation>
        <location evidence="1">Cytoplasm</location>
    </subcellularLocation>
</comment>
<dbReference type="EC" id="4.2.1.11" evidence="4"/>
<feature type="domain" description="Enolase C-terminal TIM barrel" evidence="10">
    <location>
        <begin position="11"/>
        <end position="218"/>
    </location>
</feature>